<feature type="transmembrane region" description="Helical" evidence="3">
    <location>
        <begin position="165"/>
        <end position="182"/>
    </location>
</feature>
<comment type="cofactor">
    <cofactor evidence="1">
        <name>Fe(2+)</name>
        <dbReference type="ChEBI" id="CHEBI:29033"/>
    </cofactor>
</comment>
<dbReference type="GO" id="GO:0016491">
    <property type="term" value="F:oxidoreductase activity"/>
    <property type="evidence" value="ECO:0007669"/>
    <property type="project" value="InterPro"/>
</dbReference>
<keyword evidence="3" id="KW-0472">Membrane</keyword>
<dbReference type="Proteomes" id="UP000481033">
    <property type="component" value="Unassembled WGS sequence"/>
</dbReference>
<dbReference type="CDD" id="cd03507">
    <property type="entry name" value="Delta12-FADS-like"/>
    <property type="match status" value="1"/>
</dbReference>
<proteinExistence type="inferred from homology"/>
<dbReference type="AlphaFoldDB" id="A0A6M0RVJ6"/>
<feature type="transmembrane region" description="Helical" evidence="3">
    <location>
        <begin position="66"/>
        <end position="87"/>
    </location>
</feature>
<feature type="domain" description="Fatty acid desaturase" evidence="4">
    <location>
        <begin position="64"/>
        <end position="312"/>
    </location>
</feature>
<reference evidence="5 6" key="1">
    <citation type="journal article" date="2020" name="Microb. Ecol.">
        <title>Ecogenomics of the Marine Benthic Filamentous Cyanobacterium Adonisia.</title>
        <authorList>
            <person name="Walter J.M."/>
            <person name="Coutinho F.H."/>
            <person name="Leomil L."/>
            <person name="Hargreaves P.I."/>
            <person name="Campeao M.E."/>
            <person name="Vieira V.V."/>
            <person name="Silva B.S."/>
            <person name="Fistarol G.O."/>
            <person name="Salomon P.S."/>
            <person name="Sawabe T."/>
            <person name="Mino S."/>
            <person name="Hosokawa M."/>
            <person name="Miyashita H."/>
            <person name="Maruyama F."/>
            <person name="van Verk M.C."/>
            <person name="Dutilh B.E."/>
            <person name="Thompson C.C."/>
            <person name="Thompson F.L."/>
        </authorList>
    </citation>
    <scope>NUCLEOTIDE SEQUENCE [LARGE SCALE GENOMIC DNA]</scope>
    <source>
        <strain evidence="5 6">CCMR0081</strain>
    </source>
</reference>
<accession>A0A6M0RVJ6</accession>
<protein>
    <submittedName>
        <fullName evidence="5">Fatty acid desaturase</fullName>
    </submittedName>
</protein>
<dbReference type="InterPro" id="IPR012171">
    <property type="entry name" value="Fatty_acid_desaturase"/>
</dbReference>
<dbReference type="Pfam" id="PF00487">
    <property type="entry name" value="FA_desaturase"/>
    <property type="match status" value="1"/>
</dbReference>
<evidence type="ECO:0000259" key="4">
    <source>
        <dbReference type="Pfam" id="PF00487"/>
    </source>
</evidence>
<feature type="transmembrane region" description="Helical" evidence="3">
    <location>
        <begin position="99"/>
        <end position="117"/>
    </location>
</feature>
<dbReference type="InterPro" id="IPR005804">
    <property type="entry name" value="FA_desaturase_dom"/>
</dbReference>
<evidence type="ECO:0000256" key="3">
    <source>
        <dbReference type="SAM" id="Phobius"/>
    </source>
</evidence>
<keyword evidence="3" id="KW-0812">Transmembrane</keyword>
<name>A0A6M0RVJ6_9CYAN</name>
<feature type="transmembrane region" description="Helical" evidence="3">
    <location>
        <begin position="42"/>
        <end position="60"/>
    </location>
</feature>
<keyword evidence="3" id="KW-1133">Transmembrane helix</keyword>
<feature type="transmembrane region" description="Helical" evidence="3">
    <location>
        <begin position="194"/>
        <end position="217"/>
    </location>
</feature>
<dbReference type="PANTHER" id="PTHR32100">
    <property type="entry name" value="OMEGA-6 FATTY ACID DESATURASE, CHLOROPLASTIC"/>
    <property type="match status" value="1"/>
</dbReference>
<organism evidence="5 6">
    <name type="scientific">Adonisia turfae CCMR0081</name>
    <dbReference type="NCBI Taxonomy" id="2292702"/>
    <lineage>
        <taxon>Bacteria</taxon>
        <taxon>Bacillati</taxon>
        <taxon>Cyanobacteriota</taxon>
        <taxon>Adonisia</taxon>
        <taxon>Adonisia turfae</taxon>
    </lineage>
</organism>
<evidence type="ECO:0000313" key="5">
    <source>
        <dbReference type="EMBL" id="NEZ60274.1"/>
    </source>
</evidence>
<gene>
    <name evidence="5" type="ORF">DXZ20_32450</name>
</gene>
<evidence type="ECO:0000313" key="6">
    <source>
        <dbReference type="Proteomes" id="UP000481033"/>
    </source>
</evidence>
<evidence type="ECO:0000256" key="1">
    <source>
        <dbReference type="ARBA" id="ARBA00001954"/>
    </source>
</evidence>
<dbReference type="GO" id="GO:0006629">
    <property type="term" value="P:lipid metabolic process"/>
    <property type="evidence" value="ECO:0007669"/>
    <property type="project" value="InterPro"/>
</dbReference>
<comment type="caution">
    <text evidence="5">The sequence shown here is derived from an EMBL/GenBank/DDBJ whole genome shotgun (WGS) entry which is preliminary data.</text>
</comment>
<dbReference type="EMBL" id="QXHD01000004">
    <property type="protein sequence ID" value="NEZ60274.1"/>
    <property type="molecule type" value="Genomic_DNA"/>
</dbReference>
<keyword evidence="6" id="KW-1185">Reference proteome</keyword>
<evidence type="ECO:0000256" key="2">
    <source>
        <dbReference type="ARBA" id="ARBA00008749"/>
    </source>
</evidence>
<dbReference type="RefSeq" id="WP_163670756.1">
    <property type="nucleotide sequence ID" value="NZ_QXHD01000004.1"/>
</dbReference>
<comment type="similarity">
    <text evidence="2">Belongs to the fatty acid desaturase type 2 family.</text>
</comment>
<sequence length="349" mass="41015">MTATLDRLSTDRLSDGPLANVTLRDVINTIPKECFKKNSRKAWQQVGLSVVMTILGYIAIALSPWFLLPFAWFFAGTALTGWFVIGHDCGHRSFAKRRWVNDIVGYISFAPLIYPFHPWRLLHDHHHRHTNKQDVDNAWHPWTIDTYTSESKFMQTAYWLMRGRLWWLASIIHWAGIHFNLNNFAERDKRKAQVSIAVVVIFAAIVFPTMIATLGVWGWVKFWLMPWIGYHFWMSTFTLVHHTAPDIQFYPEETWNEVESQLAGTVHCDYPKWIELLCHDISVHVPHHISTGIPAYNLRMAHQSLKDAWGDRVHIREEKFTWKFMRSIIDHCHLYHAEKAYVPFKAVRR</sequence>